<feature type="transmembrane region" description="Helical" evidence="1">
    <location>
        <begin position="40"/>
        <end position="60"/>
    </location>
</feature>
<dbReference type="Proteomes" id="UP000018895">
    <property type="component" value="Unassembled WGS sequence"/>
</dbReference>
<evidence type="ECO:0000313" key="3">
    <source>
        <dbReference type="Proteomes" id="UP000018895"/>
    </source>
</evidence>
<keyword evidence="1" id="KW-0472">Membrane</keyword>
<keyword evidence="1" id="KW-1133">Transmembrane helix</keyword>
<comment type="caution">
    <text evidence="2">The sequence shown here is derived from an EMBL/GenBank/DDBJ whole genome shotgun (WGS) entry which is preliminary data.</text>
</comment>
<feature type="transmembrane region" description="Helical" evidence="1">
    <location>
        <begin position="14"/>
        <end position="34"/>
    </location>
</feature>
<keyword evidence="1" id="KW-0812">Transmembrane</keyword>
<evidence type="ECO:0000256" key="1">
    <source>
        <dbReference type="SAM" id="Phobius"/>
    </source>
</evidence>
<proteinExistence type="predicted"/>
<dbReference type="AlphaFoldDB" id="W4QC54"/>
<sequence length="66" mass="7519">MALLAYFAQLPKKIIWKSIGLFGIVIALFFTAIISARFSMVGALHPIIALFLFWNCVKLLPPYKEY</sequence>
<protein>
    <submittedName>
        <fullName evidence="2">Uncharacterized protein</fullName>
    </submittedName>
</protein>
<keyword evidence="3" id="KW-1185">Reference proteome</keyword>
<reference evidence="2" key="1">
    <citation type="journal article" date="2014" name="Genome Announc.">
        <title>Draft Genome Sequences of Three Alkaliphilic Bacillus Strains, Bacillus wakoensis JCM 9140T, Bacillus akibai JCM 9157T, and Bacillus hemicellulosilyticus JCM 9152T.</title>
        <authorList>
            <person name="Yuki M."/>
            <person name="Oshima K."/>
            <person name="Suda W."/>
            <person name="Oshida Y."/>
            <person name="Kitamura K."/>
            <person name="Iida T."/>
            <person name="Hattori M."/>
            <person name="Ohkuma M."/>
        </authorList>
    </citation>
    <scope>NUCLEOTIDE SEQUENCE [LARGE SCALE GENOMIC DNA]</scope>
    <source>
        <strain evidence="2">JCM 9152</strain>
    </source>
</reference>
<accession>W4QC54</accession>
<gene>
    <name evidence="2" type="ORF">JCM9152_1010</name>
</gene>
<name>W4QC54_9BACI</name>
<dbReference type="EMBL" id="BAUU01000006">
    <property type="protein sequence ID" value="GAE29641.1"/>
    <property type="molecule type" value="Genomic_DNA"/>
</dbReference>
<organism evidence="2 3">
    <name type="scientific">Halalkalibacter hemicellulosilyticusJCM 9152</name>
    <dbReference type="NCBI Taxonomy" id="1236971"/>
    <lineage>
        <taxon>Bacteria</taxon>
        <taxon>Bacillati</taxon>
        <taxon>Bacillota</taxon>
        <taxon>Bacilli</taxon>
        <taxon>Bacillales</taxon>
        <taxon>Bacillaceae</taxon>
        <taxon>Halalkalibacter</taxon>
    </lineage>
</organism>
<evidence type="ECO:0000313" key="2">
    <source>
        <dbReference type="EMBL" id="GAE29641.1"/>
    </source>
</evidence>